<evidence type="ECO:0000313" key="2">
    <source>
        <dbReference type="EMBL" id="MET3605183.1"/>
    </source>
</evidence>
<dbReference type="Proteomes" id="UP000323522">
    <property type="component" value="Chromosome"/>
</dbReference>
<organism evidence="3 4">
    <name type="scientific">Sphaerotilus sulfidivorans</name>
    <dbReference type="NCBI Taxonomy" id="639200"/>
    <lineage>
        <taxon>Bacteria</taxon>
        <taxon>Pseudomonadati</taxon>
        <taxon>Pseudomonadota</taxon>
        <taxon>Betaproteobacteria</taxon>
        <taxon>Burkholderiales</taxon>
        <taxon>Sphaerotilaceae</taxon>
        <taxon>Sphaerotilus</taxon>
    </lineage>
</organism>
<dbReference type="OrthoDB" id="6940959at2"/>
<dbReference type="Gene3D" id="3.40.50.300">
    <property type="entry name" value="P-loop containing nucleotide triphosphate hydrolases"/>
    <property type="match status" value="1"/>
</dbReference>
<name>A0A5C1Q1J0_9BURK</name>
<dbReference type="GO" id="GO:0051301">
    <property type="term" value="P:cell division"/>
    <property type="evidence" value="ECO:0007669"/>
    <property type="project" value="UniProtKB-KW"/>
</dbReference>
<accession>A0A5C1Q1J0</accession>
<evidence type="ECO:0000313" key="5">
    <source>
        <dbReference type="Proteomes" id="UP001549111"/>
    </source>
</evidence>
<dbReference type="EMBL" id="CP035708">
    <property type="protein sequence ID" value="QEN01865.1"/>
    <property type="molecule type" value="Genomic_DNA"/>
</dbReference>
<dbReference type="InterPro" id="IPR027417">
    <property type="entry name" value="P-loop_NTPase"/>
</dbReference>
<protein>
    <submittedName>
        <fullName evidence="2">Cell division protein FtsB</fullName>
    </submittedName>
</protein>
<evidence type="ECO:0000313" key="3">
    <source>
        <dbReference type="EMBL" id="QEN01865.1"/>
    </source>
</evidence>
<evidence type="ECO:0000256" key="1">
    <source>
        <dbReference type="SAM" id="Coils"/>
    </source>
</evidence>
<feature type="coiled-coil region" evidence="1">
    <location>
        <begin position="541"/>
        <end position="589"/>
    </location>
</feature>
<gene>
    <name evidence="2" type="ORF">ABIC99_003009</name>
    <name evidence="3" type="ORF">EWH46_14525</name>
</gene>
<keyword evidence="2" id="KW-0131">Cell cycle</keyword>
<feature type="coiled-coil region" evidence="1">
    <location>
        <begin position="358"/>
        <end position="392"/>
    </location>
</feature>
<evidence type="ECO:0000313" key="4">
    <source>
        <dbReference type="Proteomes" id="UP000323522"/>
    </source>
</evidence>
<dbReference type="AlphaFoldDB" id="A0A5C1Q1J0"/>
<dbReference type="RefSeq" id="WP_149504524.1">
    <property type="nucleotide sequence ID" value="NZ_CP035708.1"/>
</dbReference>
<keyword evidence="2" id="KW-0132">Cell division</keyword>
<dbReference type="EMBL" id="JBEPLS010000013">
    <property type="protein sequence ID" value="MET3605183.1"/>
    <property type="molecule type" value="Genomic_DNA"/>
</dbReference>
<dbReference type="SUPFAM" id="SSF52540">
    <property type="entry name" value="P-loop containing nucleoside triphosphate hydrolases"/>
    <property type="match status" value="1"/>
</dbReference>
<reference evidence="2 5" key="2">
    <citation type="submission" date="2024-06" db="EMBL/GenBank/DDBJ databases">
        <title>Genomic Encyclopedia of Type Strains, Phase IV (KMG-IV): sequencing the most valuable type-strain genomes for metagenomic binning, comparative biology and taxonomic classification.</title>
        <authorList>
            <person name="Goeker M."/>
        </authorList>
    </citation>
    <scope>NUCLEOTIDE SEQUENCE [LARGE SCALE GENOMIC DNA]</scope>
    <source>
        <strain evidence="2 5">D-501</strain>
    </source>
</reference>
<proteinExistence type="predicted"/>
<sequence length="657" mass="74169">MSAHWDALHRQRLDWALRGHRAFLDTLSEDMRTRLSRGDEQGEAYVAVFGRTQVGKTTLLLDLMGVRGEALARVSQVLRGGRAQGQSATATAMEYRRSPDHGWRLRVPQRDHPASEQRIDSDQAMTEALGALRERMGRRDLQADRPVSVAIPSDCFESGVAQGPRVRLLDLPGDQPRDEVEAEHVTATARRYLPHADLILLVGRGDDLSFLRPQGLCLPDIEDWQLMPERFRIVTTYTYTAQSVREAARGHLAAGKGAALTAAFFRERLLQELRTFIPDLSADAARQHRCFPLEFGQSWAEAGERADHDPLWQALVPVVSGLRRELLADIQAAISPVARLRSAIDTQAAVQRIRQARLAGMERESLELQERLAQLLARIDAAEARHDDLVDTRRALEGMLARNEPVSILSVLGKMTDQLDASSAIRDVDGLGTHTRHLRELLDEFTSDLVRQVLRLRPGQDSHLDAAFWKGVQPRLETRIPALRSALDDTQQPLRERLSGYRLAEYFPRLSNDFANDCRQMIDTMRSGVAAAARFAREAWAAQAELRRQALHHECEQLQADEVRLRLAVEQLRDERQEIDSALAALSTRRAAASRTLDEDLERSRQIRAFLLTAYAQELQQRREMLRTPERPAPEKLLELLAMIDLSSARRQVLLSI</sequence>
<keyword evidence="5" id="KW-1185">Reference proteome</keyword>
<keyword evidence="1" id="KW-0175">Coiled coil</keyword>
<dbReference type="Proteomes" id="UP001549111">
    <property type="component" value="Unassembled WGS sequence"/>
</dbReference>
<reference evidence="3 4" key="1">
    <citation type="submission" date="2019-02" db="EMBL/GenBank/DDBJ databases">
        <title>Complete Genome Sequence and Methylome Analysis of Sphaerotilus natans subsp. sulfidivorans D-507.</title>
        <authorList>
            <person name="Fomenkov A."/>
            <person name="Gridneva E."/>
            <person name="Smolyakov D."/>
            <person name="Dubinina G."/>
            <person name="Vincze T."/>
            <person name="Grabovich M."/>
            <person name="Roberts R.J."/>
        </authorList>
    </citation>
    <scope>NUCLEOTIDE SEQUENCE [LARGE SCALE GENOMIC DNA]</scope>
    <source>
        <strain evidence="3 4">D-507</strain>
    </source>
</reference>
<dbReference type="KEGG" id="snn:EWH46_14525"/>